<accession>A0ABR1YZ92</accession>
<sequence>MQLVQRAGHGRRTKADYSWTSRRLRAVGLAGRRDTTTMRSPRGAGPTPGRHDFKDMVVVVVAAMRWAMGMLSVVEGCVMDAPASPRASPPNTNHLSSDMSASLPTGQHVPLSSKSHCQSVLSALKRQSQQPAPCIPPHFLRWPPPVSISMTMTIPPHPSILSMSPAGLNSLFHLCTSPGPPAACIVWRANEPPSNAACSLATCLLLALSLPVFANAALGLSFSACQPLSAYSASVTPRPILLLSPLLHLHTPLNRENKAERLYNNT</sequence>
<feature type="region of interest" description="Disordered" evidence="1">
    <location>
        <begin position="83"/>
        <end position="108"/>
    </location>
</feature>
<dbReference type="Proteomes" id="UP001492380">
    <property type="component" value="Unassembled WGS sequence"/>
</dbReference>
<organism evidence="2 3">
    <name type="scientific">Phyllosticta capitalensis</name>
    <dbReference type="NCBI Taxonomy" id="121624"/>
    <lineage>
        <taxon>Eukaryota</taxon>
        <taxon>Fungi</taxon>
        <taxon>Dikarya</taxon>
        <taxon>Ascomycota</taxon>
        <taxon>Pezizomycotina</taxon>
        <taxon>Dothideomycetes</taxon>
        <taxon>Dothideomycetes incertae sedis</taxon>
        <taxon>Botryosphaeriales</taxon>
        <taxon>Phyllostictaceae</taxon>
        <taxon>Phyllosticta</taxon>
    </lineage>
</organism>
<feature type="compositionally biased region" description="Polar residues" evidence="1">
    <location>
        <begin position="89"/>
        <end position="108"/>
    </location>
</feature>
<evidence type="ECO:0000313" key="2">
    <source>
        <dbReference type="EMBL" id="KAK8244016.1"/>
    </source>
</evidence>
<proteinExistence type="predicted"/>
<gene>
    <name evidence="2" type="ORF">HDK90DRAFT_142760</name>
</gene>
<protein>
    <submittedName>
        <fullName evidence="2">Uncharacterized protein</fullName>
    </submittedName>
</protein>
<evidence type="ECO:0000313" key="3">
    <source>
        <dbReference type="Proteomes" id="UP001492380"/>
    </source>
</evidence>
<name>A0ABR1YZ92_9PEZI</name>
<dbReference type="EMBL" id="JBBWRZ010000002">
    <property type="protein sequence ID" value="KAK8244016.1"/>
    <property type="molecule type" value="Genomic_DNA"/>
</dbReference>
<keyword evidence="3" id="KW-1185">Reference proteome</keyword>
<reference evidence="2 3" key="1">
    <citation type="submission" date="2024-04" db="EMBL/GenBank/DDBJ databases">
        <title>Phyllosticta paracitricarpa is synonymous to the EU quarantine fungus P. citricarpa based on phylogenomic analyses.</title>
        <authorList>
            <consortium name="Lawrence Berkeley National Laboratory"/>
            <person name="Van Ingen-Buijs V.A."/>
            <person name="Van Westerhoven A.C."/>
            <person name="Haridas S."/>
            <person name="Skiadas P."/>
            <person name="Martin F."/>
            <person name="Groenewald J.Z."/>
            <person name="Crous P.W."/>
            <person name="Seidl M.F."/>
        </authorList>
    </citation>
    <scope>NUCLEOTIDE SEQUENCE [LARGE SCALE GENOMIC DNA]</scope>
    <source>
        <strain evidence="2 3">CBS 123374</strain>
    </source>
</reference>
<feature type="region of interest" description="Disordered" evidence="1">
    <location>
        <begin position="30"/>
        <end position="51"/>
    </location>
</feature>
<evidence type="ECO:0000256" key="1">
    <source>
        <dbReference type="SAM" id="MobiDB-lite"/>
    </source>
</evidence>
<comment type="caution">
    <text evidence="2">The sequence shown here is derived from an EMBL/GenBank/DDBJ whole genome shotgun (WGS) entry which is preliminary data.</text>
</comment>